<dbReference type="Proteomes" id="UP000270411">
    <property type="component" value="Chromosome 1"/>
</dbReference>
<accession>A0A3G8H2I5</accession>
<keyword evidence="2 8" id="KW-0489">Methyltransferase</keyword>
<name>A0A3G8H2I5_9BURK</name>
<dbReference type="SUPFAM" id="SSF53335">
    <property type="entry name" value="S-adenosyl-L-methionine-dependent methyltransferases"/>
    <property type="match status" value="1"/>
</dbReference>
<dbReference type="InterPro" id="IPR050723">
    <property type="entry name" value="CFA/CMAS"/>
</dbReference>
<dbReference type="GO" id="GO:0008168">
    <property type="term" value="F:methyltransferase activity"/>
    <property type="evidence" value="ECO:0007669"/>
    <property type="project" value="UniProtKB-KW"/>
</dbReference>
<reference evidence="9" key="1">
    <citation type="submission" date="2018-11" db="EMBL/GenBank/DDBJ databases">
        <title>FDA dAtabase for Regulatory Grade micrObial Sequences (FDA-ARGOS): Supporting development and validation of Infectious Disease Dx tests.</title>
        <authorList>
            <person name="Goldberg B."/>
            <person name="Campos J."/>
            <person name="Tallon L."/>
            <person name="Sadzewicz L."/>
            <person name="Zhao X."/>
            <person name="Vavikolanu K."/>
            <person name="Mehta A."/>
            <person name="Aluvathingal J."/>
            <person name="Nadendla S."/>
            <person name="Geyer C."/>
            <person name="Nandy P."/>
            <person name="Yan Y."/>
            <person name="Sichtig H."/>
        </authorList>
    </citation>
    <scope>NUCLEOTIDE SEQUENCE [LARGE SCALE GENOMIC DNA]</scope>
    <source>
        <strain evidence="9">FDAARGOS_614</strain>
    </source>
</reference>
<feature type="domain" description="DUF7884" evidence="7">
    <location>
        <begin position="19"/>
        <end position="93"/>
    </location>
</feature>
<dbReference type="PANTHER" id="PTHR43667:SF1">
    <property type="entry name" value="CYCLOPROPANE-FATTY-ACYL-PHOSPHOLIPID SYNTHASE"/>
    <property type="match status" value="1"/>
</dbReference>
<dbReference type="EMBL" id="CP033969">
    <property type="protein sequence ID" value="AZG13692.1"/>
    <property type="molecule type" value="Genomic_DNA"/>
</dbReference>
<evidence type="ECO:0000256" key="3">
    <source>
        <dbReference type="ARBA" id="ARBA00022679"/>
    </source>
</evidence>
<evidence type="ECO:0000256" key="4">
    <source>
        <dbReference type="ARBA" id="ARBA00022691"/>
    </source>
</evidence>
<dbReference type="KEGG" id="cpau:EHF44_09660"/>
<feature type="active site" evidence="6">
    <location>
        <position position="371"/>
    </location>
</feature>
<evidence type="ECO:0000313" key="9">
    <source>
        <dbReference type="Proteomes" id="UP000270411"/>
    </source>
</evidence>
<dbReference type="Pfam" id="PF02353">
    <property type="entry name" value="CMAS"/>
    <property type="match status" value="1"/>
</dbReference>
<keyword evidence="3 8" id="KW-0808">Transferase</keyword>
<proteinExistence type="inferred from homology"/>
<evidence type="ECO:0000256" key="6">
    <source>
        <dbReference type="PIRSR" id="PIRSR003085-1"/>
    </source>
</evidence>
<dbReference type="AlphaFoldDB" id="A0A3G8H2I5"/>
<dbReference type="InterPro" id="IPR003333">
    <property type="entry name" value="CMAS"/>
</dbReference>
<dbReference type="GO" id="GO:0008610">
    <property type="term" value="P:lipid biosynthetic process"/>
    <property type="evidence" value="ECO:0007669"/>
    <property type="project" value="InterPro"/>
</dbReference>
<evidence type="ECO:0000256" key="2">
    <source>
        <dbReference type="ARBA" id="ARBA00022603"/>
    </source>
</evidence>
<evidence type="ECO:0000259" key="7">
    <source>
        <dbReference type="Pfam" id="PF25371"/>
    </source>
</evidence>
<sequence length="413" mass="46251">MFFKQAIDKQLDSWISDVREHANLPVRLRLWNGTEYQLGNFDKPDVTLTVREASALPMLLAPSLDNLGEAYVQEKIDLDGRLADIIKVGYGLSSAAARSAGGALAKVAQHFTHSKAEDKASIQYHYDVSNAFYALWLDPRMVYSCAYFEHGNEDLATAQLKKIDHILTKIRVQPGQTLLDIGCGWGALVIRAAQKFGAQCVGITLSQNQFDLATERVRAAGLQDRIEIRLQDYRDIQGQFDRITSVGMFEHVGKANLVGYFGRIRDLLKDDGVAMNHGITATDPDSGAVPLDGSGFMDRYVFPQGELPHISMVLHTMAKAGLEAFDVELMRRHYAQTLRHWADNFEVNADKIRAMVGEKKYRIWRIYLAGCEHAFLHSIMSLHQVVCQKADRAADTFPVSRRYIYASPIGNDA</sequence>
<dbReference type="OrthoDB" id="9782855at2"/>
<dbReference type="InterPro" id="IPR029063">
    <property type="entry name" value="SAM-dependent_MTases_sf"/>
</dbReference>
<evidence type="ECO:0000256" key="5">
    <source>
        <dbReference type="ARBA" id="ARBA00023098"/>
    </source>
</evidence>
<dbReference type="Gene3D" id="3.40.50.150">
    <property type="entry name" value="Vaccinia Virus protein VP39"/>
    <property type="match status" value="1"/>
</dbReference>
<dbReference type="GO" id="GO:0032259">
    <property type="term" value="P:methylation"/>
    <property type="evidence" value="ECO:0007669"/>
    <property type="project" value="UniProtKB-KW"/>
</dbReference>
<dbReference type="PANTHER" id="PTHR43667">
    <property type="entry name" value="CYCLOPROPANE-FATTY-ACYL-PHOSPHOLIPID SYNTHASE"/>
    <property type="match status" value="1"/>
</dbReference>
<dbReference type="PIRSF" id="PIRSF003085">
    <property type="entry name" value="CMAS"/>
    <property type="match status" value="1"/>
</dbReference>
<gene>
    <name evidence="8" type="ORF">EHF44_09660</name>
</gene>
<evidence type="ECO:0000313" key="8">
    <source>
        <dbReference type="EMBL" id="AZG13692.1"/>
    </source>
</evidence>
<keyword evidence="5" id="KW-0443">Lipid metabolism</keyword>
<dbReference type="InterPro" id="IPR057206">
    <property type="entry name" value="DUF7884"/>
</dbReference>
<dbReference type="Pfam" id="PF25371">
    <property type="entry name" value="DUF7884"/>
    <property type="match status" value="1"/>
</dbReference>
<organism evidence="8 9">
    <name type="scientific">Cupriavidus pauculus</name>
    <dbReference type="NCBI Taxonomy" id="82633"/>
    <lineage>
        <taxon>Bacteria</taxon>
        <taxon>Pseudomonadati</taxon>
        <taxon>Pseudomonadota</taxon>
        <taxon>Betaproteobacteria</taxon>
        <taxon>Burkholderiales</taxon>
        <taxon>Burkholderiaceae</taxon>
        <taxon>Cupriavidus</taxon>
    </lineage>
</organism>
<protein>
    <submittedName>
        <fullName evidence="8">Class I SAM-dependent methyltransferase</fullName>
    </submittedName>
</protein>
<dbReference type="RefSeq" id="WP_124683544.1">
    <property type="nucleotide sequence ID" value="NZ_CP033969.1"/>
</dbReference>
<comment type="similarity">
    <text evidence="1">Belongs to the CFA/CMAS family.</text>
</comment>
<dbReference type="CDD" id="cd02440">
    <property type="entry name" value="AdoMet_MTases"/>
    <property type="match status" value="1"/>
</dbReference>
<keyword evidence="4" id="KW-0949">S-adenosyl-L-methionine</keyword>
<evidence type="ECO:0000256" key="1">
    <source>
        <dbReference type="ARBA" id="ARBA00010815"/>
    </source>
</evidence>